<evidence type="ECO:0000313" key="1">
    <source>
        <dbReference type="EMBL" id="KAJ7762947.1"/>
    </source>
</evidence>
<gene>
    <name evidence="1" type="ORF">B0H16DRAFT_503450</name>
</gene>
<dbReference type="EMBL" id="JARKIB010000031">
    <property type="protein sequence ID" value="KAJ7762947.1"/>
    <property type="molecule type" value="Genomic_DNA"/>
</dbReference>
<dbReference type="AlphaFoldDB" id="A0AAD7NJ84"/>
<dbReference type="Proteomes" id="UP001215598">
    <property type="component" value="Unassembled WGS sequence"/>
</dbReference>
<keyword evidence="2" id="KW-1185">Reference proteome</keyword>
<protein>
    <submittedName>
        <fullName evidence="1">Uncharacterized protein</fullName>
    </submittedName>
</protein>
<organism evidence="1 2">
    <name type="scientific">Mycena metata</name>
    <dbReference type="NCBI Taxonomy" id="1033252"/>
    <lineage>
        <taxon>Eukaryota</taxon>
        <taxon>Fungi</taxon>
        <taxon>Dikarya</taxon>
        <taxon>Basidiomycota</taxon>
        <taxon>Agaricomycotina</taxon>
        <taxon>Agaricomycetes</taxon>
        <taxon>Agaricomycetidae</taxon>
        <taxon>Agaricales</taxon>
        <taxon>Marasmiineae</taxon>
        <taxon>Mycenaceae</taxon>
        <taxon>Mycena</taxon>
    </lineage>
</organism>
<accession>A0AAD7NJ84</accession>
<comment type="caution">
    <text evidence="1">The sequence shown here is derived from an EMBL/GenBank/DDBJ whole genome shotgun (WGS) entry which is preliminary data.</text>
</comment>
<sequence>MHRTFKVRLLTHLNWKSSIWFTSFCICGTIGDYFHGPKFREGHRLTHGSGPTTLLHTLWVHQYSACPLGRTPTAFRGLLNLMCAAICGSARSRNAVTADKRNDGTLRLPDNSTIRVEAGLHDLGAVYPAVDFDLVKGHAADNPV</sequence>
<name>A0AAD7NJ84_9AGAR</name>
<evidence type="ECO:0000313" key="2">
    <source>
        <dbReference type="Proteomes" id="UP001215598"/>
    </source>
</evidence>
<reference evidence="1" key="1">
    <citation type="submission" date="2023-03" db="EMBL/GenBank/DDBJ databases">
        <title>Massive genome expansion in bonnet fungi (Mycena s.s.) driven by repeated elements and novel gene families across ecological guilds.</title>
        <authorList>
            <consortium name="Lawrence Berkeley National Laboratory"/>
            <person name="Harder C.B."/>
            <person name="Miyauchi S."/>
            <person name="Viragh M."/>
            <person name="Kuo A."/>
            <person name="Thoen E."/>
            <person name="Andreopoulos B."/>
            <person name="Lu D."/>
            <person name="Skrede I."/>
            <person name="Drula E."/>
            <person name="Henrissat B."/>
            <person name="Morin E."/>
            <person name="Kohler A."/>
            <person name="Barry K."/>
            <person name="LaButti K."/>
            <person name="Morin E."/>
            <person name="Salamov A."/>
            <person name="Lipzen A."/>
            <person name="Mereny Z."/>
            <person name="Hegedus B."/>
            <person name="Baldrian P."/>
            <person name="Stursova M."/>
            <person name="Weitz H."/>
            <person name="Taylor A."/>
            <person name="Grigoriev I.V."/>
            <person name="Nagy L.G."/>
            <person name="Martin F."/>
            <person name="Kauserud H."/>
        </authorList>
    </citation>
    <scope>NUCLEOTIDE SEQUENCE</scope>
    <source>
        <strain evidence="1">CBHHK182m</strain>
    </source>
</reference>
<proteinExistence type="predicted"/>